<dbReference type="HOGENOM" id="CLU_1842735_0_0_6"/>
<evidence type="ECO:0000313" key="2">
    <source>
        <dbReference type="Proteomes" id="UP000035081"/>
    </source>
</evidence>
<organism evidence="1 2">
    <name type="scientific">Marinobacter salarius</name>
    <dbReference type="NCBI Taxonomy" id="1420917"/>
    <lineage>
        <taxon>Bacteria</taxon>
        <taxon>Pseudomonadati</taxon>
        <taxon>Pseudomonadota</taxon>
        <taxon>Gammaproteobacteria</taxon>
        <taxon>Pseudomonadales</taxon>
        <taxon>Marinobacteraceae</taxon>
        <taxon>Marinobacter</taxon>
    </lineage>
</organism>
<proteinExistence type="predicted"/>
<name>W5YVK1_9GAMM</name>
<accession>W5YVK1</accession>
<sequence length="139" mass="14832">MVEVDIHVEIALSIDGDMAFHFAEPGIGQPIANSDLQGGSVKVRGERLVPPCGQEYAEAATVFQSVGGCPQVKLASRDQLSGGFRGSVAIHGSKYFGDVQVGRLWNSAGHFLVDIGRIDDPFEDYDLSPVVVFTGRLGL</sequence>
<protein>
    <submittedName>
        <fullName evidence="1">Uncharacterized protein</fullName>
    </submittedName>
</protein>
<dbReference type="EMBL" id="CP007152">
    <property type="protein sequence ID" value="AHI33151.1"/>
    <property type="molecule type" value="Genomic_DNA"/>
</dbReference>
<dbReference type="Proteomes" id="UP000035081">
    <property type="component" value="Chromosome"/>
</dbReference>
<evidence type="ECO:0000313" key="1">
    <source>
        <dbReference type="EMBL" id="AHI33151.1"/>
    </source>
</evidence>
<reference evidence="1 2" key="1">
    <citation type="journal article" date="2014" name="Genome Announc.">
        <title>Draft Genome Sequences of Marinobacter similis A3d10T and Marinobacter salarius R9SW1T.</title>
        <authorList>
            <person name="Ivanova E.P."/>
            <person name="Ng H.J."/>
            <person name="Webb H.K."/>
            <person name="Feng G."/>
            <person name="Oshima K."/>
            <person name="Hattori M."/>
            <person name="Ohkuma M."/>
            <person name="Sergeev A.F."/>
            <person name="Mikhailov V.V."/>
            <person name="Crawford R.J."/>
            <person name="Sawabe T."/>
        </authorList>
    </citation>
    <scope>NUCLEOTIDE SEQUENCE [LARGE SCALE GENOMIC DNA]</scope>
    <source>
        <strain evidence="2">A3d10 and R9SW1</strain>
    </source>
</reference>
<dbReference type="KEGG" id="msr:AU15_10195"/>
<gene>
    <name evidence="1" type="ORF">AU15_10195</name>
</gene>
<dbReference type="AlphaFoldDB" id="W5YVK1"/>